<proteinExistence type="predicted"/>
<feature type="transmembrane region" description="Helical" evidence="1">
    <location>
        <begin position="40"/>
        <end position="62"/>
    </location>
</feature>
<sequence length="99" mass="10176">MTAGWHELSSRSEGTVSTLLDMTPYQPVAAPRTRISPANLAIAGALTMILSVAVVFGGSALFGTVLPALIVFTGVAGRVLFVAGVVLVVLAVVRLVEGR</sequence>
<name>A0A8J4ECS5_9ACTN</name>
<dbReference type="Proteomes" id="UP000635606">
    <property type="component" value="Unassembled WGS sequence"/>
</dbReference>
<protein>
    <submittedName>
        <fullName evidence="2">Uncharacterized protein</fullName>
    </submittedName>
</protein>
<dbReference type="EMBL" id="BOPH01000082">
    <property type="protein sequence ID" value="GIJ70795.1"/>
    <property type="molecule type" value="Genomic_DNA"/>
</dbReference>
<reference evidence="2" key="1">
    <citation type="submission" date="2021-01" db="EMBL/GenBank/DDBJ databases">
        <title>Whole genome shotgun sequence of Virgisporangium ochraceum NBRC 16418.</title>
        <authorList>
            <person name="Komaki H."/>
            <person name="Tamura T."/>
        </authorList>
    </citation>
    <scope>NUCLEOTIDE SEQUENCE</scope>
    <source>
        <strain evidence="2">NBRC 16418</strain>
    </source>
</reference>
<keyword evidence="1" id="KW-1133">Transmembrane helix</keyword>
<comment type="caution">
    <text evidence="2">The sequence shown here is derived from an EMBL/GenBank/DDBJ whole genome shotgun (WGS) entry which is preliminary data.</text>
</comment>
<evidence type="ECO:0000313" key="3">
    <source>
        <dbReference type="Proteomes" id="UP000635606"/>
    </source>
</evidence>
<keyword evidence="1" id="KW-0472">Membrane</keyword>
<gene>
    <name evidence="2" type="ORF">Voc01_057120</name>
</gene>
<organism evidence="2 3">
    <name type="scientific">Virgisporangium ochraceum</name>
    <dbReference type="NCBI Taxonomy" id="65505"/>
    <lineage>
        <taxon>Bacteria</taxon>
        <taxon>Bacillati</taxon>
        <taxon>Actinomycetota</taxon>
        <taxon>Actinomycetes</taxon>
        <taxon>Micromonosporales</taxon>
        <taxon>Micromonosporaceae</taxon>
        <taxon>Virgisporangium</taxon>
    </lineage>
</organism>
<evidence type="ECO:0000313" key="2">
    <source>
        <dbReference type="EMBL" id="GIJ70795.1"/>
    </source>
</evidence>
<accession>A0A8J4ECS5</accession>
<dbReference type="AlphaFoldDB" id="A0A8J4ECS5"/>
<keyword evidence="3" id="KW-1185">Reference proteome</keyword>
<feature type="transmembrane region" description="Helical" evidence="1">
    <location>
        <begin position="68"/>
        <end position="93"/>
    </location>
</feature>
<keyword evidence="1" id="KW-0812">Transmembrane</keyword>
<evidence type="ECO:0000256" key="1">
    <source>
        <dbReference type="SAM" id="Phobius"/>
    </source>
</evidence>